<dbReference type="HOGENOM" id="CLU_735107_0_0_3"/>
<evidence type="ECO:0000313" key="4">
    <source>
        <dbReference type="EMBL" id="EDX78787.1"/>
    </source>
</evidence>
<dbReference type="InterPro" id="IPR007890">
    <property type="entry name" value="CHASE2"/>
</dbReference>
<dbReference type="SUPFAM" id="SSF55073">
    <property type="entry name" value="Nucleotide cyclase"/>
    <property type="match status" value="1"/>
</dbReference>
<dbReference type="EMBL" id="DS989841">
    <property type="protein sequence ID" value="EDX78787.1"/>
    <property type="molecule type" value="Genomic_DNA"/>
</dbReference>
<feature type="transmembrane region" description="Helical" evidence="2">
    <location>
        <begin position="77"/>
        <end position="96"/>
    </location>
</feature>
<dbReference type="AlphaFoldDB" id="B4VI32"/>
<protein>
    <submittedName>
        <fullName evidence="4">Adenylate and Guanylate cyclase catalytic domain protein</fullName>
    </submittedName>
</protein>
<dbReference type="CDD" id="cd07302">
    <property type="entry name" value="CHD"/>
    <property type="match status" value="1"/>
</dbReference>
<keyword evidence="5" id="KW-1185">Reference proteome</keyword>
<reference evidence="4 5" key="1">
    <citation type="submission" date="2008-07" db="EMBL/GenBank/DDBJ databases">
        <authorList>
            <person name="Tandeau de Marsac N."/>
            <person name="Ferriera S."/>
            <person name="Johnson J."/>
            <person name="Kravitz S."/>
            <person name="Beeson K."/>
            <person name="Sutton G."/>
            <person name="Rogers Y.-H."/>
            <person name="Friedman R."/>
            <person name="Frazier M."/>
            <person name="Venter J.C."/>
        </authorList>
    </citation>
    <scope>NUCLEOTIDE SEQUENCE [LARGE SCALE GENOMIC DNA]</scope>
    <source>
        <strain evidence="4 5">PCC 7420</strain>
    </source>
</reference>
<dbReference type="InterPro" id="IPR029787">
    <property type="entry name" value="Nucleotide_cyclase"/>
</dbReference>
<dbReference type="GO" id="GO:0004016">
    <property type="term" value="F:adenylate cyclase activity"/>
    <property type="evidence" value="ECO:0007669"/>
    <property type="project" value="UniProtKB-ARBA"/>
</dbReference>
<evidence type="ECO:0000313" key="5">
    <source>
        <dbReference type="Proteomes" id="UP000003835"/>
    </source>
</evidence>
<feature type="transmembrane region" description="Helical" evidence="2">
    <location>
        <begin position="102"/>
        <end position="125"/>
    </location>
</feature>
<dbReference type="SMART" id="SM00044">
    <property type="entry name" value="CYCc"/>
    <property type="match status" value="1"/>
</dbReference>
<proteinExistence type="inferred from homology"/>
<dbReference type="Pfam" id="PF05226">
    <property type="entry name" value="CHASE2"/>
    <property type="match status" value="1"/>
</dbReference>
<evidence type="ECO:0000259" key="3">
    <source>
        <dbReference type="PROSITE" id="PS50125"/>
    </source>
</evidence>
<name>B4VI32_9CYAN</name>
<dbReference type="PROSITE" id="PS50125">
    <property type="entry name" value="GUANYLATE_CYCLASE_2"/>
    <property type="match status" value="1"/>
</dbReference>
<dbReference type="Proteomes" id="UP000003835">
    <property type="component" value="Unassembled WGS sequence"/>
</dbReference>
<keyword evidence="2" id="KW-0812">Transmembrane</keyword>
<evidence type="ECO:0000256" key="2">
    <source>
        <dbReference type="SAM" id="Phobius"/>
    </source>
</evidence>
<dbReference type="Pfam" id="PF00211">
    <property type="entry name" value="Guanylate_cyc"/>
    <property type="match status" value="1"/>
</dbReference>
<dbReference type="STRING" id="118168.MC7420_7440"/>
<feature type="domain" description="Guanylate cyclase" evidence="3">
    <location>
        <begin position="169"/>
        <end position="303"/>
    </location>
</feature>
<dbReference type="GO" id="GO:0006171">
    <property type="term" value="P:cAMP biosynthetic process"/>
    <property type="evidence" value="ECO:0007669"/>
    <property type="project" value="TreeGrafter"/>
</dbReference>
<gene>
    <name evidence="4" type="ORF">MC7420_7440</name>
</gene>
<dbReference type="PANTHER" id="PTHR43081">
    <property type="entry name" value="ADENYLATE CYCLASE, TERMINAL-DIFFERENTIATION SPECIFIC-RELATED"/>
    <property type="match status" value="1"/>
</dbReference>
<dbReference type="PANTHER" id="PTHR43081:SF1">
    <property type="entry name" value="ADENYLATE CYCLASE, TERMINAL-DIFFERENTIATION SPECIFIC"/>
    <property type="match status" value="1"/>
</dbReference>
<organism evidence="4 5">
    <name type="scientific">Coleofasciculus chthonoplastes PCC 7420</name>
    <dbReference type="NCBI Taxonomy" id="118168"/>
    <lineage>
        <taxon>Bacteria</taxon>
        <taxon>Bacillati</taxon>
        <taxon>Cyanobacteriota</taxon>
        <taxon>Cyanophyceae</taxon>
        <taxon>Coleofasciculales</taxon>
        <taxon>Coleofasciculaceae</taxon>
        <taxon>Coleofasciculus</taxon>
    </lineage>
</organism>
<keyword evidence="2" id="KW-0472">Membrane</keyword>
<comment type="similarity">
    <text evidence="1">Belongs to the adenylyl cyclase class-3 family.</text>
</comment>
<keyword evidence="2" id="KW-1133">Transmembrane helix</keyword>
<evidence type="ECO:0000256" key="1">
    <source>
        <dbReference type="ARBA" id="ARBA00005381"/>
    </source>
</evidence>
<dbReference type="InterPro" id="IPR050697">
    <property type="entry name" value="Adenylyl/Guanylyl_Cyclase_3/4"/>
</dbReference>
<feature type="transmembrane region" description="Helical" evidence="2">
    <location>
        <begin position="53"/>
        <end position="70"/>
    </location>
</feature>
<dbReference type="InterPro" id="IPR001054">
    <property type="entry name" value="A/G_cyclase"/>
</dbReference>
<dbReference type="Gene3D" id="3.30.70.1230">
    <property type="entry name" value="Nucleotide cyclase"/>
    <property type="match status" value="1"/>
</dbReference>
<accession>B4VI32</accession>
<dbReference type="eggNOG" id="COG4252">
    <property type="taxonomic scope" value="Bacteria"/>
</dbReference>
<dbReference type="GO" id="GO:0035556">
    <property type="term" value="P:intracellular signal transduction"/>
    <property type="evidence" value="ECO:0007669"/>
    <property type="project" value="InterPro"/>
</dbReference>
<sequence length="376" mass="41577">MIGTTADEQNIGDFVPTPIQLNMPGIELHANAIATLMEGRSIAAAITNPRLEGLFVFVLVGGTAILLYKLPRRTAASLFWGLGMAGVWVGLAFLGYSSARLIFPIAVPAIAMTLNSFSYFTALFIGDQIEKRRFRSTLERYVAAPVVQEILKQHDDYQELLKGRKLKAAILFSDIRGFTTLSSQISPVRLVRQLNRYLNDMVEVILDAGGTVDKFIGDAVMAEFGCPVSEGEETDAMNAIRAALGMRKALHQLREEWRQEERIPLFNGIGINYGELIAGDIGSQRRREYAVIGDAVNVASRVEGLTKKFGTDILITDSLYQVVKDEVEVVSVGEEEVRGRAGTVKLYSLIGLKGESPQLYQQVQRDLQEFLQQKES</sequence>
<dbReference type="eggNOG" id="COG2114">
    <property type="taxonomic scope" value="Bacteria"/>
</dbReference>